<dbReference type="Gramene" id="ERN16280">
    <property type="protein sequence ID" value="ERN16280"/>
    <property type="gene ID" value="AMTR_s00063p00183700"/>
</dbReference>
<keyword evidence="1" id="KW-1133">Transmembrane helix</keyword>
<sequence length="55" mass="6109">MEMRVQPFLASVGRHFYAFFCLAFVVFAAALAPHIPSDSAPENARLKSKRKLASL</sequence>
<name>U5D214_AMBTC</name>
<keyword evidence="3" id="KW-1185">Reference proteome</keyword>
<dbReference type="AlphaFoldDB" id="U5D214"/>
<feature type="transmembrane region" description="Helical" evidence="1">
    <location>
        <begin position="12"/>
        <end position="32"/>
    </location>
</feature>
<proteinExistence type="predicted"/>
<dbReference type="EMBL" id="KI392467">
    <property type="protein sequence ID" value="ERN16280.1"/>
    <property type="molecule type" value="Genomic_DNA"/>
</dbReference>
<reference evidence="3" key="1">
    <citation type="journal article" date="2013" name="Science">
        <title>The Amborella genome and the evolution of flowering plants.</title>
        <authorList>
            <consortium name="Amborella Genome Project"/>
        </authorList>
    </citation>
    <scope>NUCLEOTIDE SEQUENCE [LARGE SCALE GENOMIC DNA]</scope>
</reference>
<evidence type="ECO:0000313" key="2">
    <source>
        <dbReference type="EMBL" id="ERN16280.1"/>
    </source>
</evidence>
<keyword evidence="1" id="KW-0812">Transmembrane</keyword>
<accession>U5D214</accession>
<dbReference type="Proteomes" id="UP000017836">
    <property type="component" value="Unassembled WGS sequence"/>
</dbReference>
<protein>
    <submittedName>
        <fullName evidence="2">Uncharacterized protein</fullName>
    </submittedName>
</protein>
<keyword evidence="1" id="KW-0472">Membrane</keyword>
<organism evidence="2 3">
    <name type="scientific">Amborella trichopoda</name>
    <dbReference type="NCBI Taxonomy" id="13333"/>
    <lineage>
        <taxon>Eukaryota</taxon>
        <taxon>Viridiplantae</taxon>
        <taxon>Streptophyta</taxon>
        <taxon>Embryophyta</taxon>
        <taxon>Tracheophyta</taxon>
        <taxon>Spermatophyta</taxon>
        <taxon>Magnoliopsida</taxon>
        <taxon>Amborellales</taxon>
        <taxon>Amborellaceae</taxon>
        <taxon>Amborella</taxon>
    </lineage>
</organism>
<evidence type="ECO:0000313" key="3">
    <source>
        <dbReference type="Proteomes" id="UP000017836"/>
    </source>
</evidence>
<gene>
    <name evidence="2" type="ORF">AMTR_s00063p00183700</name>
</gene>
<dbReference type="HOGENOM" id="CLU_3035049_0_0_1"/>
<evidence type="ECO:0000256" key="1">
    <source>
        <dbReference type="SAM" id="Phobius"/>
    </source>
</evidence>